<reference evidence="1 2" key="1">
    <citation type="journal article" date="2019" name="Int. J. Syst. Evol. Microbiol.">
        <title>The Global Catalogue of Microorganisms (GCM) 10K type strain sequencing project: providing services to taxonomists for standard genome sequencing and annotation.</title>
        <authorList>
            <consortium name="The Broad Institute Genomics Platform"/>
            <consortium name="The Broad Institute Genome Sequencing Center for Infectious Disease"/>
            <person name="Wu L."/>
            <person name="Ma J."/>
        </authorList>
    </citation>
    <scope>NUCLEOTIDE SEQUENCE [LARGE SCALE GENOMIC DNA]</scope>
    <source>
        <strain evidence="1 2">JCM 3272</strain>
    </source>
</reference>
<organism evidence="1 2">
    <name type="scientific">Dactylosporangium salmoneum</name>
    <dbReference type="NCBI Taxonomy" id="53361"/>
    <lineage>
        <taxon>Bacteria</taxon>
        <taxon>Bacillati</taxon>
        <taxon>Actinomycetota</taxon>
        <taxon>Actinomycetes</taxon>
        <taxon>Micromonosporales</taxon>
        <taxon>Micromonosporaceae</taxon>
        <taxon>Dactylosporangium</taxon>
    </lineage>
</organism>
<protein>
    <submittedName>
        <fullName evidence="1">Uncharacterized protein</fullName>
    </submittedName>
</protein>
<proteinExistence type="predicted"/>
<evidence type="ECO:0000313" key="1">
    <source>
        <dbReference type="EMBL" id="GAA2351947.1"/>
    </source>
</evidence>
<comment type="caution">
    <text evidence="1">The sequence shown here is derived from an EMBL/GenBank/DDBJ whole genome shotgun (WGS) entry which is preliminary data.</text>
</comment>
<evidence type="ECO:0000313" key="2">
    <source>
        <dbReference type="Proteomes" id="UP001501444"/>
    </source>
</evidence>
<dbReference type="Gene3D" id="3.30.1330.70">
    <property type="entry name" value="Holliday junction resolvase RusA"/>
    <property type="match status" value="1"/>
</dbReference>
<accession>A0ABN3GHS6</accession>
<dbReference type="Proteomes" id="UP001501444">
    <property type="component" value="Unassembled WGS sequence"/>
</dbReference>
<gene>
    <name evidence="1" type="ORF">GCM10010170_042320</name>
</gene>
<sequence length="223" mass="24351">MTTTEHPLDGPGSDGQLTFSLEVEPVSLQAKKTARAAFDAALAATLAAFDFVIDSQVALSVRQWAVPRRRWESDVEPDLDNWLKPLIDSFVGADRLLVDDSLIRSVEVSWGEGSVSKSVLRVRLDYDADHRLMKDGLRYIQFPGGLCFPLPGELADEAVAKWLNAAEYTLETVGNLNAVDGSGWLLLTNGWIHRARLGTSFTVMSASDLKAELGLPAHAAESR</sequence>
<dbReference type="EMBL" id="BAAARV010000031">
    <property type="protein sequence ID" value="GAA2351947.1"/>
    <property type="molecule type" value="Genomic_DNA"/>
</dbReference>
<dbReference type="SUPFAM" id="SSF103084">
    <property type="entry name" value="Holliday junction resolvase RusA"/>
    <property type="match status" value="1"/>
</dbReference>
<dbReference type="InterPro" id="IPR036614">
    <property type="entry name" value="RusA-like_sf"/>
</dbReference>
<name>A0ABN3GHS6_9ACTN</name>
<dbReference type="RefSeq" id="WP_344614164.1">
    <property type="nucleotide sequence ID" value="NZ_BAAARV010000031.1"/>
</dbReference>
<keyword evidence="2" id="KW-1185">Reference proteome</keyword>